<dbReference type="PROSITE" id="PS51263">
    <property type="entry name" value="ADF_H"/>
    <property type="match status" value="1"/>
</dbReference>
<evidence type="ECO:0000256" key="1">
    <source>
        <dbReference type="ARBA" id="ARBA00010055"/>
    </source>
</evidence>
<protein>
    <submittedName>
        <fullName evidence="5">DUF4604 domain-containing protein</fullName>
    </submittedName>
</protein>
<evidence type="ECO:0000313" key="4">
    <source>
        <dbReference type="Proteomes" id="UP000035681"/>
    </source>
</evidence>
<dbReference type="Gene3D" id="3.40.20.10">
    <property type="entry name" value="Severin"/>
    <property type="match status" value="1"/>
</dbReference>
<feature type="region of interest" description="Disordered" evidence="2">
    <location>
        <begin position="222"/>
        <end position="265"/>
    </location>
</feature>
<dbReference type="GO" id="GO:0071846">
    <property type="term" value="P:actin filament debranching"/>
    <property type="evidence" value="ECO:0007669"/>
    <property type="project" value="InterPro"/>
</dbReference>
<evidence type="ECO:0000256" key="2">
    <source>
        <dbReference type="SAM" id="MobiDB-lite"/>
    </source>
</evidence>
<dbReference type="AlphaFoldDB" id="A0AAF5DFF0"/>
<name>A0AAF5DFF0_STRER</name>
<dbReference type="WBParaSite" id="TCONS_00010934.p1">
    <property type="protein sequence ID" value="TCONS_00010934.p1"/>
    <property type="gene ID" value="XLOC_004778"/>
</dbReference>
<dbReference type="Pfam" id="PF00241">
    <property type="entry name" value="Cofilin_ADF"/>
    <property type="match status" value="1"/>
</dbReference>
<feature type="domain" description="ADF-H" evidence="3">
    <location>
        <begin position="3"/>
        <end position="137"/>
    </location>
</feature>
<dbReference type="Pfam" id="PF15377">
    <property type="entry name" value="DUF4604"/>
    <property type="match status" value="1"/>
</dbReference>
<dbReference type="GO" id="GO:0071933">
    <property type="term" value="F:Arp2/3 complex binding"/>
    <property type="evidence" value="ECO:0007669"/>
    <property type="project" value="InterPro"/>
</dbReference>
<dbReference type="SMART" id="SM00102">
    <property type="entry name" value="ADF"/>
    <property type="match status" value="1"/>
</dbReference>
<dbReference type="GO" id="GO:0030864">
    <property type="term" value="C:cortical actin cytoskeleton"/>
    <property type="evidence" value="ECO:0007669"/>
    <property type="project" value="TreeGrafter"/>
</dbReference>
<sequence>KKIFKMSGSLSICAIPEELKIRLRKFRFSKMKVNRESQKIFVEEELEDCDIDEIKNELPVQQPRFLLISYPMKLNDGRETFPMCLIYYSPDSCNPETQMLYAGTRNTLVSECELTKERLNKFNYRHLTINNYVKKDDPPFIQEMMKKIGYQEVTINDKFYTKDNSEDINEEEKDDFKPQIVVLDKTKHLTQEEVDKELQKQKEAEDKKLIEEGKIIFRRKKKVNDKECNQEKLSNKDSDDEEPKKKKEKSVNTNLLSFFNDEEEY</sequence>
<comment type="similarity">
    <text evidence="1">Belongs to the actin-binding proteins ADF family. GMF subfamily.</text>
</comment>
<dbReference type="InterPro" id="IPR027911">
    <property type="entry name" value="DUF4604"/>
</dbReference>
<evidence type="ECO:0000259" key="3">
    <source>
        <dbReference type="PROSITE" id="PS51263"/>
    </source>
</evidence>
<dbReference type="InterPro" id="IPR002108">
    <property type="entry name" value="ADF-H"/>
</dbReference>
<evidence type="ECO:0000313" key="5">
    <source>
        <dbReference type="WBParaSite" id="TCONS_00010934.p1"/>
    </source>
</evidence>
<dbReference type="PANTHER" id="PTHR11249">
    <property type="entry name" value="GLIAL FACTOR NATURATION FACTOR"/>
    <property type="match status" value="1"/>
</dbReference>
<dbReference type="SUPFAM" id="SSF55753">
    <property type="entry name" value="Actin depolymerizing proteins"/>
    <property type="match status" value="1"/>
</dbReference>
<reference evidence="5" key="1">
    <citation type="submission" date="2024-02" db="UniProtKB">
        <authorList>
            <consortium name="WormBaseParasite"/>
        </authorList>
    </citation>
    <scope>IDENTIFICATION</scope>
</reference>
<proteinExistence type="inferred from homology"/>
<organism evidence="4 5">
    <name type="scientific">Strongyloides stercoralis</name>
    <name type="common">Threadworm</name>
    <dbReference type="NCBI Taxonomy" id="6248"/>
    <lineage>
        <taxon>Eukaryota</taxon>
        <taxon>Metazoa</taxon>
        <taxon>Ecdysozoa</taxon>
        <taxon>Nematoda</taxon>
        <taxon>Chromadorea</taxon>
        <taxon>Rhabditida</taxon>
        <taxon>Tylenchina</taxon>
        <taxon>Panagrolaimomorpha</taxon>
        <taxon>Strongyloidoidea</taxon>
        <taxon>Strongyloididae</taxon>
        <taxon>Strongyloides</taxon>
    </lineage>
</organism>
<accession>A0AAF5DFF0</accession>
<dbReference type="InterPro" id="IPR011171">
    <property type="entry name" value="GMF"/>
</dbReference>
<keyword evidence="4" id="KW-1185">Reference proteome</keyword>
<dbReference type="Proteomes" id="UP000035681">
    <property type="component" value="Unplaced"/>
</dbReference>
<dbReference type="GO" id="GO:0034316">
    <property type="term" value="P:negative regulation of Arp2/3 complex-mediated actin nucleation"/>
    <property type="evidence" value="ECO:0007669"/>
    <property type="project" value="TreeGrafter"/>
</dbReference>
<dbReference type="CDD" id="cd11283">
    <property type="entry name" value="ADF_GMF-beta_like"/>
    <property type="match status" value="1"/>
</dbReference>
<dbReference type="InterPro" id="IPR029006">
    <property type="entry name" value="ADF-H/Gelsolin-like_dom_sf"/>
</dbReference>
<feature type="compositionally biased region" description="Basic and acidic residues" evidence="2">
    <location>
        <begin position="224"/>
        <end position="245"/>
    </location>
</feature>
<dbReference type="GO" id="GO:0003779">
    <property type="term" value="F:actin binding"/>
    <property type="evidence" value="ECO:0007669"/>
    <property type="project" value="InterPro"/>
</dbReference>
<dbReference type="PANTHER" id="PTHR11249:SF2">
    <property type="entry name" value="GLIA MATURATION FACTOR"/>
    <property type="match status" value="1"/>
</dbReference>